<proteinExistence type="predicted"/>
<protein>
    <recommendedName>
        <fullName evidence="3">YhcH/YjgK/YiaL family protein</fullName>
    </recommendedName>
</protein>
<dbReference type="SUPFAM" id="SSF51197">
    <property type="entry name" value="Clavaminate synthase-like"/>
    <property type="match status" value="1"/>
</dbReference>
<keyword evidence="2" id="KW-1185">Reference proteome</keyword>
<dbReference type="RefSeq" id="WP_013835675.1">
    <property type="nucleotide sequence ID" value="NC_015581.1"/>
</dbReference>
<dbReference type="AlphaFoldDB" id="F6D8P7"/>
<dbReference type="OrthoDB" id="6196468at2"/>
<dbReference type="HOGENOM" id="CLU_107139_2_1_6"/>
<dbReference type="Gene3D" id="2.60.120.370">
    <property type="entry name" value="YhcH/YjgK/YiaL"/>
    <property type="match status" value="1"/>
</dbReference>
<accession>F6D8P7</accession>
<dbReference type="InterPro" id="IPR004375">
    <property type="entry name" value="NanQ/TabA/YiaL"/>
</dbReference>
<gene>
    <name evidence="1" type="ordered locus">Thicy_1131</name>
</gene>
<dbReference type="KEGG" id="tcy:Thicy_1131"/>
<dbReference type="GO" id="GO:0005829">
    <property type="term" value="C:cytosol"/>
    <property type="evidence" value="ECO:0007669"/>
    <property type="project" value="TreeGrafter"/>
</dbReference>
<sequence length="149" mass="16971">MIFDHQHYASRYLGLHPAIDEALTFIQDPSAIAQLSLGRQTISPQLDAIIDQYPTGQSQDRYLEAHRQFVDLQLMLDGSEIMQVATLANEVPIQVYDEQKDFALYNLQGQMLHVPQNHFVIFMPQDAHLPCLGQPSQMVKKLILKARIS</sequence>
<organism evidence="1 2">
    <name type="scientific">Thiomicrospira cyclica (strain DSM 14477 / JCM 11371 / ALM1)</name>
    <name type="common">Thioalkalimicrobium cyclicum</name>
    <dbReference type="NCBI Taxonomy" id="717773"/>
    <lineage>
        <taxon>Bacteria</taxon>
        <taxon>Pseudomonadati</taxon>
        <taxon>Pseudomonadota</taxon>
        <taxon>Gammaproteobacteria</taxon>
        <taxon>Thiotrichales</taxon>
        <taxon>Piscirickettsiaceae</taxon>
        <taxon>Thiomicrospira</taxon>
    </lineage>
</organism>
<dbReference type="EMBL" id="CP002776">
    <property type="protein sequence ID" value="AEG31898.1"/>
    <property type="molecule type" value="Genomic_DNA"/>
</dbReference>
<dbReference type="STRING" id="717773.Thicy_1131"/>
<evidence type="ECO:0000313" key="2">
    <source>
        <dbReference type="Proteomes" id="UP000009232"/>
    </source>
</evidence>
<dbReference type="Pfam" id="PF04074">
    <property type="entry name" value="DUF386"/>
    <property type="match status" value="1"/>
</dbReference>
<dbReference type="InterPro" id="IPR037012">
    <property type="entry name" value="NanQ/TabA/YiaL_sf"/>
</dbReference>
<name>F6D8P7_THICA</name>
<dbReference type="PANTHER" id="PTHR34986">
    <property type="entry name" value="EVOLVED BETA-GALACTOSIDASE SUBUNIT BETA"/>
    <property type="match status" value="1"/>
</dbReference>
<reference evidence="1 2" key="1">
    <citation type="submission" date="2011-05" db="EMBL/GenBank/DDBJ databases">
        <title>Complete sequence of Thioalkalimicrobium cyclicum ALM1.</title>
        <authorList>
            <consortium name="US DOE Joint Genome Institute"/>
            <person name="Lucas S."/>
            <person name="Han J."/>
            <person name="Lapidus A."/>
            <person name="Cheng J.-F."/>
            <person name="Goodwin L."/>
            <person name="Pitluck S."/>
            <person name="Peters L."/>
            <person name="Mikhailova N."/>
            <person name="Davenport K."/>
            <person name="Han C."/>
            <person name="Tapia R."/>
            <person name="Land M."/>
            <person name="Hauser L."/>
            <person name="Kyrpides N."/>
            <person name="Ivanova N."/>
            <person name="Pagani I."/>
            <person name="Kappler U."/>
            <person name="Woyke T."/>
        </authorList>
    </citation>
    <scope>NUCLEOTIDE SEQUENCE [LARGE SCALE GENOMIC DNA]</scope>
    <source>
        <strain evidence="2">DSM 14477 / JCM 11371 / ALM1</strain>
    </source>
</reference>
<dbReference type="PANTHER" id="PTHR34986:SF1">
    <property type="entry name" value="PROTEIN YIAL"/>
    <property type="match status" value="1"/>
</dbReference>
<dbReference type="NCBIfam" id="TIGR00022">
    <property type="entry name" value="YhcH/YjgK/YiaL family protein"/>
    <property type="match status" value="1"/>
</dbReference>
<evidence type="ECO:0008006" key="3">
    <source>
        <dbReference type="Google" id="ProtNLM"/>
    </source>
</evidence>
<dbReference type="Proteomes" id="UP000009232">
    <property type="component" value="Chromosome"/>
</dbReference>
<evidence type="ECO:0000313" key="1">
    <source>
        <dbReference type="EMBL" id="AEG31898.1"/>
    </source>
</evidence>
<dbReference type="eggNOG" id="COG2731">
    <property type="taxonomic scope" value="Bacteria"/>
</dbReference>